<accession>A0A5N6N0S1</accession>
<dbReference type="PANTHER" id="PTHR47266">
    <property type="entry name" value="ENDONUCLEASE-RELATED"/>
    <property type="match status" value="1"/>
</dbReference>
<name>A0A5N6N0S1_9ASTR</name>
<comment type="caution">
    <text evidence="2">The sequence shown here is derived from an EMBL/GenBank/DDBJ whole genome shotgun (WGS) entry which is preliminary data.</text>
</comment>
<keyword evidence="3" id="KW-1185">Reference proteome</keyword>
<reference evidence="2 3" key="1">
    <citation type="submission" date="2019-05" db="EMBL/GenBank/DDBJ databases">
        <title>Mikania micrantha, genome provides insights into the molecular mechanism of rapid growth.</title>
        <authorList>
            <person name="Liu B."/>
        </authorList>
    </citation>
    <scope>NUCLEOTIDE SEQUENCE [LARGE SCALE GENOMIC DNA]</scope>
    <source>
        <strain evidence="2">NLD-2019</strain>
        <tissue evidence="2">Leaf</tissue>
    </source>
</reference>
<dbReference type="InterPro" id="IPR036397">
    <property type="entry name" value="RNaseH_sf"/>
</dbReference>
<dbReference type="InterPro" id="IPR052160">
    <property type="entry name" value="Gypsy_RT_Integrase-like"/>
</dbReference>
<evidence type="ECO:0000313" key="3">
    <source>
        <dbReference type="Proteomes" id="UP000326396"/>
    </source>
</evidence>
<gene>
    <name evidence="2" type="ORF">E3N88_28880</name>
</gene>
<proteinExistence type="predicted"/>
<evidence type="ECO:0000313" key="2">
    <source>
        <dbReference type="EMBL" id="KAD4180289.1"/>
    </source>
</evidence>
<dbReference type="InterPro" id="IPR001584">
    <property type="entry name" value="Integrase_cat-core"/>
</dbReference>
<evidence type="ECO:0000259" key="1">
    <source>
        <dbReference type="Pfam" id="PF00665"/>
    </source>
</evidence>
<sequence>MERLLLRRKFLTPDSIFPPSSETLMIWSELAMLARRQAISLRVMRCPRMESKCIPVAVDYVSKWVEAQALPTNDARVVVRFLKELFSCFGAPKALISDRGTHFCNSQHDKALSRYGGIKRILEKAVGQNRKDWSVKLNDALWAFRSAYKTPIGTTPFKLIYGKTCHLPVELEHKAYWALKSINMDLTSAGEN</sequence>
<dbReference type="GO" id="GO:0003676">
    <property type="term" value="F:nucleic acid binding"/>
    <property type="evidence" value="ECO:0007669"/>
    <property type="project" value="InterPro"/>
</dbReference>
<dbReference type="Gene3D" id="3.30.420.10">
    <property type="entry name" value="Ribonuclease H-like superfamily/Ribonuclease H"/>
    <property type="match status" value="2"/>
</dbReference>
<dbReference type="InterPro" id="IPR012337">
    <property type="entry name" value="RNaseH-like_sf"/>
</dbReference>
<dbReference type="Proteomes" id="UP000326396">
    <property type="component" value="Linkage Group LG4"/>
</dbReference>
<dbReference type="EMBL" id="SZYD01000014">
    <property type="protein sequence ID" value="KAD4180289.1"/>
    <property type="molecule type" value="Genomic_DNA"/>
</dbReference>
<dbReference type="AlphaFoldDB" id="A0A5N6N0S1"/>
<dbReference type="Pfam" id="PF00665">
    <property type="entry name" value="rve"/>
    <property type="match status" value="1"/>
</dbReference>
<protein>
    <recommendedName>
        <fullName evidence="1">Integrase catalytic domain-containing protein</fullName>
    </recommendedName>
</protein>
<organism evidence="2 3">
    <name type="scientific">Mikania micrantha</name>
    <name type="common">bitter vine</name>
    <dbReference type="NCBI Taxonomy" id="192012"/>
    <lineage>
        <taxon>Eukaryota</taxon>
        <taxon>Viridiplantae</taxon>
        <taxon>Streptophyta</taxon>
        <taxon>Embryophyta</taxon>
        <taxon>Tracheophyta</taxon>
        <taxon>Spermatophyta</taxon>
        <taxon>Magnoliopsida</taxon>
        <taxon>eudicotyledons</taxon>
        <taxon>Gunneridae</taxon>
        <taxon>Pentapetalae</taxon>
        <taxon>asterids</taxon>
        <taxon>campanulids</taxon>
        <taxon>Asterales</taxon>
        <taxon>Asteraceae</taxon>
        <taxon>Asteroideae</taxon>
        <taxon>Heliantheae alliance</taxon>
        <taxon>Eupatorieae</taxon>
        <taxon>Mikania</taxon>
    </lineage>
</organism>
<dbReference type="SUPFAM" id="SSF53098">
    <property type="entry name" value="Ribonuclease H-like"/>
    <property type="match status" value="1"/>
</dbReference>
<feature type="domain" description="Integrase catalytic" evidence="1">
    <location>
        <begin position="52"/>
        <end position="116"/>
    </location>
</feature>
<dbReference type="GO" id="GO:0015074">
    <property type="term" value="P:DNA integration"/>
    <property type="evidence" value="ECO:0007669"/>
    <property type="project" value="InterPro"/>
</dbReference>
<dbReference type="OrthoDB" id="1903608at2759"/>